<keyword evidence="4" id="KW-1185">Reference proteome</keyword>
<feature type="signal peptide" evidence="2">
    <location>
        <begin position="1"/>
        <end position="26"/>
    </location>
</feature>
<dbReference type="EMBL" id="FAUH01000001">
    <property type="protein sequence ID" value="CUU64957.1"/>
    <property type="molecule type" value="Genomic_DNA"/>
</dbReference>
<feature type="region of interest" description="Disordered" evidence="1">
    <location>
        <begin position="29"/>
        <end position="66"/>
    </location>
</feature>
<evidence type="ECO:0000256" key="2">
    <source>
        <dbReference type="SAM" id="SignalP"/>
    </source>
</evidence>
<protein>
    <recommendedName>
        <fullName evidence="5">Secreted protein</fullName>
    </recommendedName>
</protein>
<proteinExistence type="predicted"/>
<dbReference type="Proteomes" id="UP000182498">
    <property type="component" value="Unassembled WGS sequence"/>
</dbReference>
<keyword evidence="2" id="KW-0732">Signal</keyword>
<evidence type="ECO:0008006" key="5">
    <source>
        <dbReference type="Google" id="ProtNLM"/>
    </source>
</evidence>
<sequence length="144" mass="14038">MTIKKTLFTLGTATAVAIAGTGVASAAEGDETAGSLPSSSDNTGDADGSALLGSVQGSTSDGALDPSGSIDADGFFNQFWEDGETGVISLPGAVAILTGVAGAAASVYGIANAYTAVIDASDAYQGVVDNTLGFLDQQGISLPQ</sequence>
<evidence type="ECO:0000256" key="1">
    <source>
        <dbReference type="SAM" id="MobiDB-lite"/>
    </source>
</evidence>
<accession>A0A0X8XUG6</accession>
<feature type="chain" id="PRO_5007071669" description="Secreted protein" evidence="2">
    <location>
        <begin position="27"/>
        <end position="144"/>
    </location>
</feature>
<reference evidence="4" key="1">
    <citation type="submission" date="2015-11" db="EMBL/GenBank/DDBJ databases">
        <authorList>
            <person name="Dugat-Bony E."/>
        </authorList>
    </citation>
    <scope>NUCLEOTIDE SEQUENCE [LARGE SCALE GENOMIC DNA]</scope>
    <source>
        <strain evidence="4">Mu292</strain>
    </source>
</reference>
<gene>
    <name evidence="3" type="ORF">CVAR292_00262</name>
</gene>
<dbReference type="RefSeq" id="WP_073883374.1">
    <property type="nucleotide sequence ID" value="NZ_FAUH01000001.1"/>
</dbReference>
<organism evidence="3 4">
    <name type="scientific">Corynebacterium variabile</name>
    <dbReference type="NCBI Taxonomy" id="1727"/>
    <lineage>
        <taxon>Bacteria</taxon>
        <taxon>Bacillati</taxon>
        <taxon>Actinomycetota</taxon>
        <taxon>Actinomycetes</taxon>
        <taxon>Mycobacteriales</taxon>
        <taxon>Corynebacteriaceae</taxon>
        <taxon>Corynebacterium</taxon>
    </lineage>
</organism>
<name>A0A0X8XUG6_9CORY</name>
<dbReference type="AlphaFoldDB" id="A0A0X8XUG6"/>
<evidence type="ECO:0000313" key="4">
    <source>
        <dbReference type="Proteomes" id="UP000182498"/>
    </source>
</evidence>
<evidence type="ECO:0000313" key="3">
    <source>
        <dbReference type="EMBL" id="CUU64957.1"/>
    </source>
</evidence>